<name>A0A974Y3R9_9RHOO</name>
<dbReference type="Proteomes" id="UP000663444">
    <property type="component" value="Chromosome"/>
</dbReference>
<evidence type="ECO:0000256" key="1">
    <source>
        <dbReference type="SAM" id="Phobius"/>
    </source>
</evidence>
<dbReference type="Pfam" id="PF16357">
    <property type="entry name" value="PepSY_TM_like_2"/>
    <property type="match status" value="1"/>
</dbReference>
<keyword evidence="1" id="KW-0812">Transmembrane</keyword>
<keyword evidence="1" id="KW-0472">Membrane</keyword>
<dbReference type="InterPro" id="IPR032307">
    <property type="entry name" value="PepSY_TM-like_2"/>
</dbReference>
<protein>
    <submittedName>
        <fullName evidence="2">PepSY-associated TM helix domain-containing protein</fullName>
    </submittedName>
</protein>
<organism evidence="2 3">
    <name type="scientific">Azospira restricta</name>
    <dbReference type="NCBI Taxonomy" id="404405"/>
    <lineage>
        <taxon>Bacteria</taxon>
        <taxon>Pseudomonadati</taxon>
        <taxon>Pseudomonadota</taxon>
        <taxon>Betaproteobacteria</taxon>
        <taxon>Rhodocyclales</taxon>
        <taxon>Rhodocyclaceae</taxon>
        <taxon>Azospira</taxon>
    </lineage>
</organism>
<keyword evidence="1" id="KW-1133">Transmembrane helix</keyword>
<proteinExistence type="predicted"/>
<dbReference type="AlphaFoldDB" id="A0A974Y3R9"/>
<gene>
    <name evidence="2" type="ORF">IWH25_00980</name>
</gene>
<dbReference type="KEGG" id="ares:IWH25_00980"/>
<reference evidence="2" key="1">
    <citation type="submission" date="2020-11" db="EMBL/GenBank/DDBJ databases">
        <title>Azospira restricta DSM 18626 genome sequence.</title>
        <authorList>
            <person name="Moe W.M."/>
        </authorList>
    </citation>
    <scope>NUCLEOTIDE SEQUENCE</scope>
    <source>
        <strain evidence="2">DSM 18626</strain>
    </source>
</reference>
<dbReference type="PANTHER" id="PTHR40115">
    <property type="entry name" value="INNER MEMBRANE PROTEIN WITH PEPSY TM HELIX"/>
    <property type="match status" value="1"/>
</dbReference>
<evidence type="ECO:0000313" key="3">
    <source>
        <dbReference type="Proteomes" id="UP000663444"/>
    </source>
</evidence>
<feature type="transmembrane region" description="Helical" evidence="1">
    <location>
        <begin position="192"/>
        <end position="210"/>
    </location>
</feature>
<dbReference type="PANTHER" id="PTHR40115:SF1">
    <property type="entry name" value="INNER MEMBRANE PROTEIN WITH PEPSY TM HELIX"/>
    <property type="match status" value="1"/>
</dbReference>
<evidence type="ECO:0000313" key="2">
    <source>
        <dbReference type="EMBL" id="QRJ63966.1"/>
    </source>
</evidence>
<dbReference type="EMBL" id="CP064781">
    <property type="protein sequence ID" value="QRJ63966.1"/>
    <property type="molecule type" value="Genomic_DNA"/>
</dbReference>
<feature type="transmembrane region" description="Helical" evidence="1">
    <location>
        <begin position="20"/>
        <end position="42"/>
    </location>
</feature>
<dbReference type="RefSeq" id="WP_203387497.1">
    <property type="nucleotide sequence ID" value="NZ_CP064781.1"/>
</dbReference>
<feature type="transmembrane region" description="Helical" evidence="1">
    <location>
        <begin position="167"/>
        <end position="185"/>
    </location>
</feature>
<accession>A0A974Y3R9</accession>
<sequence>MRAKQPPPPRANPRKWLRRLHAWCGMALAGMVLLFALTGFLLNHRAQMKIPALDKQEVAHVLPLAERPADPAALAALVAAPLGVDAGSFKVRIEPGRSVEWDGRPLRQPARWTLTADTPSQSVRVDYWAGGAQAEARLTRPNLWLYLARLHMAIGTGTAWILFSDTVALGLGALALSGFWMWGRLHGSPRRLATLATGGAALAGLLAWLAG</sequence>
<keyword evidence="3" id="KW-1185">Reference proteome</keyword>